<dbReference type="PANTHER" id="PTHR43269">
    <property type="entry name" value="SODIUM/PROTON ANTIPORTER 1-RELATED"/>
    <property type="match status" value="1"/>
</dbReference>
<evidence type="ECO:0000256" key="11">
    <source>
        <dbReference type="SAM" id="Phobius"/>
    </source>
</evidence>
<keyword evidence="3" id="KW-0050">Antiport</keyword>
<evidence type="ECO:0000313" key="14">
    <source>
        <dbReference type="Proteomes" id="UP000014115"/>
    </source>
</evidence>
<dbReference type="InterPro" id="IPR045016">
    <property type="entry name" value="NhaD-like"/>
</dbReference>
<gene>
    <name evidence="13" type="ORF">A10D4_07126</name>
</gene>
<evidence type="ECO:0000259" key="12">
    <source>
        <dbReference type="Pfam" id="PF03600"/>
    </source>
</evidence>
<dbReference type="Proteomes" id="UP000014115">
    <property type="component" value="Unassembled WGS sequence"/>
</dbReference>
<evidence type="ECO:0000256" key="1">
    <source>
        <dbReference type="ARBA" id="ARBA00004141"/>
    </source>
</evidence>
<feature type="transmembrane region" description="Helical" evidence="11">
    <location>
        <begin position="355"/>
        <end position="384"/>
    </location>
</feature>
<dbReference type="NCBIfam" id="NF038006">
    <property type="entry name" value="NhaD_1"/>
    <property type="match status" value="1"/>
</dbReference>
<feature type="transmembrane region" description="Helical" evidence="11">
    <location>
        <begin position="252"/>
        <end position="269"/>
    </location>
</feature>
<evidence type="ECO:0000256" key="3">
    <source>
        <dbReference type="ARBA" id="ARBA00022449"/>
    </source>
</evidence>
<organism evidence="13 14">
    <name type="scientific">Idiomarina xiamenensis 10-D-4</name>
    <dbReference type="NCBI Taxonomy" id="740709"/>
    <lineage>
        <taxon>Bacteria</taxon>
        <taxon>Pseudomonadati</taxon>
        <taxon>Pseudomonadota</taxon>
        <taxon>Gammaproteobacteria</taxon>
        <taxon>Alteromonadales</taxon>
        <taxon>Idiomarinaceae</taxon>
        <taxon>Idiomarina</taxon>
    </lineage>
</organism>
<feature type="transmembrane region" description="Helical" evidence="11">
    <location>
        <begin position="71"/>
        <end position="89"/>
    </location>
</feature>
<evidence type="ECO:0000256" key="9">
    <source>
        <dbReference type="ARBA" id="ARBA00023201"/>
    </source>
</evidence>
<protein>
    <submittedName>
        <fullName evidence="13">Citrate transporter</fullName>
    </submittedName>
</protein>
<keyword evidence="14" id="KW-1185">Reference proteome</keyword>
<dbReference type="GO" id="GO:0006814">
    <property type="term" value="P:sodium ion transport"/>
    <property type="evidence" value="ECO:0007669"/>
    <property type="project" value="UniProtKB-KW"/>
</dbReference>
<dbReference type="InterPro" id="IPR004680">
    <property type="entry name" value="Cit_transptr-like_dom"/>
</dbReference>
<dbReference type="GO" id="GO:0015297">
    <property type="term" value="F:antiporter activity"/>
    <property type="evidence" value="ECO:0007669"/>
    <property type="project" value="UniProtKB-KW"/>
</dbReference>
<feature type="transmembrane region" description="Helical" evidence="11">
    <location>
        <begin position="396"/>
        <end position="417"/>
    </location>
</feature>
<comment type="subcellular location">
    <subcellularLocation>
        <location evidence="1">Membrane</location>
        <topology evidence="1">Multi-pass membrane protein</topology>
    </subcellularLocation>
</comment>
<dbReference type="PANTHER" id="PTHR43269:SF2">
    <property type="entry name" value="SODIUM_PROTON ANTIPORTER 1-RELATED"/>
    <property type="match status" value="1"/>
</dbReference>
<feature type="transmembrane region" description="Helical" evidence="11">
    <location>
        <begin position="184"/>
        <end position="205"/>
    </location>
</feature>
<keyword evidence="4 11" id="KW-0812">Transmembrane</keyword>
<feature type="transmembrane region" description="Helical" evidence="11">
    <location>
        <begin position="33"/>
        <end position="51"/>
    </location>
</feature>
<dbReference type="AlphaFoldDB" id="K2KN60"/>
<evidence type="ECO:0000256" key="8">
    <source>
        <dbReference type="ARBA" id="ARBA00023136"/>
    </source>
</evidence>
<keyword evidence="7" id="KW-0406">Ion transport</keyword>
<dbReference type="eggNOG" id="COG1055">
    <property type="taxonomic scope" value="Bacteria"/>
</dbReference>
<accession>K2KN60</accession>
<feature type="transmembrane region" description="Helical" evidence="11">
    <location>
        <begin position="281"/>
        <end position="300"/>
    </location>
</feature>
<comment type="caution">
    <text evidence="13">The sequence shown here is derived from an EMBL/GenBank/DDBJ whole genome shotgun (WGS) entry which is preliminary data.</text>
</comment>
<dbReference type="GO" id="GO:0016020">
    <property type="term" value="C:membrane"/>
    <property type="evidence" value="ECO:0007669"/>
    <property type="project" value="UniProtKB-SubCell"/>
</dbReference>
<keyword evidence="9" id="KW-0739">Sodium transport</keyword>
<keyword evidence="8 11" id="KW-0472">Membrane</keyword>
<feature type="transmembrane region" description="Helical" evidence="11">
    <location>
        <begin position="225"/>
        <end position="245"/>
    </location>
</feature>
<evidence type="ECO:0000256" key="2">
    <source>
        <dbReference type="ARBA" id="ARBA00022448"/>
    </source>
</evidence>
<dbReference type="Pfam" id="PF03600">
    <property type="entry name" value="CitMHS"/>
    <property type="match status" value="1"/>
</dbReference>
<evidence type="ECO:0000313" key="13">
    <source>
        <dbReference type="EMBL" id="EKE83899.1"/>
    </source>
</evidence>
<dbReference type="OrthoDB" id="9772058at2"/>
<sequence length="418" mass="45080">MHDILSITLIGLALLALLGVVFEEVIHINKAKVTLLLGTLSWLILFINAGGQGEAANAIIHGLNESLTEISQLWLFLIAAMTFVAYLNKKGMIQNIIYWFLPKRMSERKLLFITGLFCFLFSSLADNITATLVSVTLILSLKLPRRKLIRFAALVVFAVNSGGVALITGDVTTLMIFLAGKVSVVDLLVLSIPAFAGVTVLALILSRSMRGEVVISYTPSSARGVDVTIAAIFLLTILLTIFGNAIYQIPPVLTFLAGLAVMFMVARVFEDDSDDDPIFDYIRLVEFETLFFFLGILLLVGMLKEIGVLDNLLVVYQVLPVEGANFAMGMLSSVIDNVPLTAALLKSGLVMSEGQWLQLTYAVGVGGSLLVVGSAAGIVAMSKVPGLTFGRYLRQLLPLAIAYSVGFIASGVVAAWWL</sequence>
<comment type="similarity">
    <text evidence="10">Belongs to the NhaD Na(+)/H(+) (TC 2.A.62) antiporter family.</text>
</comment>
<proteinExistence type="inferred from homology"/>
<feature type="transmembrane region" description="Helical" evidence="11">
    <location>
        <begin position="312"/>
        <end position="335"/>
    </location>
</feature>
<dbReference type="STRING" id="740709.A10D4_07126"/>
<feature type="transmembrane region" description="Helical" evidence="11">
    <location>
        <begin position="151"/>
        <end position="177"/>
    </location>
</feature>
<name>K2KN60_9GAMM</name>
<keyword evidence="2" id="KW-0813">Transport</keyword>
<evidence type="ECO:0000256" key="6">
    <source>
        <dbReference type="ARBA" id="ARBA00023053"/>
    </source>
</evidence>
<keyword evidence="5 11" id="KW-1133">Transmembrane helix</keyword>
<dbReference type="EMBL" id="AMRG01000007">
    <property type="protein sequence ID" value="EKE83899.1"/>
    <property type="molecule type" value="Genomic_DNA"/>
</dbReference>
<keyword evidence="6" id="KW-0915">Sodium</keyword>
<feature type="domain" description="Citrate transporter-like" evidence="12">
    <location>
        <begin position="20"/>
        <end position="363"/>
    </location>
</feature>
<feature type="transmembrane region" description="Helical" evidence="11">
    <location>
        <begin position="6"/>
        <end position="26"/>
    </location>
</feature>
<evidence type="ECO:0000256" key="10">
    <source>
        <dbReference type="ARBA" id="ARBA00025753"/>
    </source>
</evidence>
<feature type="transmembrane region" description="Helical" evidence="11">
    <location>
        <begin position="110"/>
        <end position="139"/>
    </location>
</feature>
<evidence type="ECO:0000256" key="4">
    <source>
        <dbReference type="ARBA" id="ARBA00022692"/>
    </source>
</evidence>
<evidence type="ECO:0000256" key="7">
    <source>
        <dbReference type="ARBA" id="ARBA00023065"/>
    </source>
</evidence>
<dbReference type="PATRIC" id="fig|740709.3.peg.1449"/>
<reference evidence="13 14" key="1">
    <citation type="journal article" date="2012" name="J. Bacteriol.">
        <title>Genome Sequence of Idiomarina xiamenensis Type Strain 10-D-4.</title>
        <authorList>
            <person name="Lai Q."/>
            <person name="Wang L."/>
            <person name="Wang W."/>
            <person name="Shao Z."/>
        </authorList>
    </citation>
    <scope>NUCLEOTIDE SEQUENCE [LARGE SCALE GENOMIC DNA]</scope>
    <source>
        <strain evidence="13 14">10-D-4</strain>
    </source>
</reference>
<evidence type="ECO:0000256" key="5">
    <source>
        <dbReference type="ARBA" id="ARBA00022989"/>
    </source>
</evidence>